<dbReference type="STRING" id="342668.A0A2P2SYF7"/>
<evidence type="ECO:0000313" key="3">
    <source>
        <dbReference type="EMBL" id="OBU01835.1"/>
    </source>
</evidence>
<dbReference type="AlphaFoldDB" id="A0A2P2SYF7"/>
<sequence length="350" mass="39854">MASEMPQEYLFDDGYQFSEEQADAIIRTTSYHRKDFDLAVIWFSEREHQGIRTSISTSFQRPSTSPAPLGRLPQELLNNIFLSLDMHSLIKCRQVDLRLRQAVDSLPEYQAISTHALNALCALLRTRLAHNVSLFDFYQALCTKNCSLCRRFAGLIFLPTWRRCCFICLTLGSTEFQMHTVPAIQEQFPLDTEAISKLTSFETLPGTYSMKEYVQRDRITIVPVEQAMRASGGDKEALLRPGPPWFPQNPKLAFMASCALPYYDRQNKTVEYGISCAGSQLAIDKGNARGMALKFAYMARDLVYTKDGFLEHFKECREAQLLWKSSKEGSIEPPELPQIAKDGGYLKPRE</sequence>
<gene>
    <name evidence="3" type="ORF">VE01_00543</name>
</gene>
<feature type="domain" description="F-box" evidence="2">
    <location>
        <begin position="66"/>
        <end position="112"/>
    </location>
</feature>
<evidence type="ECO:0000256" key="1">
    <source>
        <dbReference type="SAM" id="MobiDB-lite"/>
    </source>
</evidence>
<organism evidence="3 4">
    <name type="scientific">Pseudogymnoascus verrucosus</name>
    <dbReference type="NCBI Taxonomy" id="342668"/>
    <lineage>
        <taxon>Eukaryota</taxon>
        <taxon>Fungi</taxon>
        <taxon>Dikarya</taxon>
        <taxon>Ascomycota</taxon>
        <taxon>Pezizomycotina</taxon>
        <taxon>Leotiomycetes</taxon>
        <taxon>Thelebolales</taxon>
        <taxon>Thelebolaceae</taxon>
        <taxon>Pseudogymnoascus</taxon>
    </lineage>
</organism>
<dbReference type="Pfam" id="PF00646">
    <property type="entry name" value="F-box"/>
    <property type="match status" value="1"/>
</dbReference>
<proteinExistence type="predicted"/>
<dbReference type="SMART" id="SM00256">
    <property type="entry name" value="FBOX"/>
    <property type="match status" value="1"/>
</dbReference>
<feature type="region of interest" description="Disordered" evidence="1">
    <location>
        <begin position="327"/>
        <end position="350"/>
    </location>
</feature>
<dbReference type="OrthoDB" id="2687876at2759"/>
<evidence type="ECO:0000259" key="2">
    <source>
        <dbReference type="PROSITE" id="PS50181"/>
    </source>
</evidence>
<reference evidence="3 4" key="1">
    <citation type="submission" date="2016-03" db="EMBL/GenBank/DDBJ databases">
        <title>Comparative genomics of Pseudogymnoascus destructans, the fungus causing white-nose syndrome of bats.</title>
        <authorList>
            <person name="Palmer J.M."/>
            <person name="Drees K.P."/>
            <person name="Foster J.T."/>
            <person name="Lindner D.L."/>
        </authorList>
    </citation>
    <scope>NUCLEOTIDE SEQUENCE [LARGE SCALE GENOMIC DNA]</scope>
    <source>
        <strain evidence="3 4">UAMH 10579</strain>
    </source>
</reference>
<reference evidence="4" key="2">
    <citation type="journal article" date="2018" name="Nat. Commun.">
        <title>Extreme sensitivity to ultraviolet light in the fungal pathogen causing white-nose syndrome of bats.</title>
        <authorList>
            <person name="Palmer J.M."/>
            <person name="Drees K.P."/>
            <person name="Foster J.T."/>
            <person name="Lindner D.L."/>
        </authorList>
    </citation>
    <scope>NUCLEOTIDE SEQUENCE [LARGE SCALE GENOMIC DNA]</scope>
    <source>
        <strain evidence="4">UAMH 10579</strain>
    </source>
</reference>
<dbReference type="EMBL" id="KV460206">
    <property type="protein sequence ID" value="OBU01835.1"/>
    <property type="molecule type" value="Genomic_DNA"/>
</dbReference>
<dbReference type="GeneID" id="28833929"/>
<dbReference type="RefSeq" id="XP_018135567.1">
    <property type="nucleotide sequence ID" value="XM_018270073.2"/>
</dbReference>
<evidence type="ECO:0000313" key="4">
    <source>
        <dbReference type="Proteomes" id="UP000091956"/>
    </source>
</evidence>
<protein>
    <recommendedName>
        <fullName evidence="2">F-box domain-containing protein</fullName>
    </recommendedName>
</protein>
<dbReference type="SUPFAM" id="SSF81383">
    <property type="entry name" value="F-box domain"/>
    <property type="match status" value="1"/>
</dbReference>
<dbReference type="Proteomes" id="UP000091956">
    <property type="component" value="Unassembled WGS sequence"/>
</dbReference>
<keyword evidence="4" id="KW-1185">Reference proteome</keyword>
<dbReference type="InterPro" id="IPR036047">
    <property type="entry name" value="F-box-like_dom_sf"/>
</dbReference>
<accession>A0A2P2SYF7</accession>
<dbReference type="PROSITE" id="PS50181">
    <property type="entry name" value="FBOX"/>
    <property type="match status" value="1"/>
</dbReference>
<dbReference type="InterPro" id="IPR001810">
    <property type="entry name" value="F-box_dom"/>
</dbReference>
<name>A0A2P2SYF7_9PEZI</name>